<gene>
    <name evidence="6" type="ORF">fugu_015101</name>
</gene>
<evidence type="ECO:0000256" key="4">
    <source>
        <dbReference type="ARBA" id="ARBA00023298"/>
    </source>
</evidence>
<dbReference type="AlphaFoldDB" id="A0A4Z2BXN4"/>
<evidence type="ECO:0000256" key="2">
    <source>
        <dbReference type="ARBA" id="ARBA00004532"/>
    </source>
</evidence>
<dbReference type="Gene3D" id="2.60.270.20">
    <property type="entry name" value="Cytolysin/lectin"/>
    <property type="match status" value="1"/>
</dbReference>
<keyword evidence="5" id="KW-0166">Nematocyst</keyword>
<evidence type="ECO:0000256" key="5">
    <source>
        <dbReference type="ARBA" id="ARBA00023331"/>
    </source>
</evidence>
<proteinExistence type="predicted"/>
<dbReference type="InterPro" id="IPR050677">
    <property type="entry name" value="Actinoporin_PFT"/>
</dbReference>
<dbReference type="Proteomes" id="UP000516260">
    <property type="component" value="Chromosome 16"/>
</dbReference>
<evidence type="ECO:0000256" key="3">
    <source>
        <dbReference type="ARBA" id="ARBA00022537"/>
    </source>
</evidence>
<evidence type="ECO:0000313" key="6">
    <source>
        <dbReference type="EMBL" id="TNM96945.1"/>
    </source>
</evidence>
<dbReference type="EMBL" id="SWLE01000008">
    <property type="protein sequence ID" value="TNM96945.1"/>
    <property type="molecule type" value="Genomic_DNA"/>
</dbReference>
<sequence length="181" mass="20265">MESAEAVAAEVSRSRSTTIEISNMTDNYCLLNPRVYLDSGETYNPPQPTVRPMMSEVCTFSKSSGVPTGSVGVLTYDLLERSRKDFVETLAILFSVPWDYSSYNNVFAVGIYKKGIKCDEGLYKQMYYEKKQAEHGFVRDQATGSGINYVGSYLDIKATMNPLGNAIMKVEVWDKLFPSLE</sequence>
<dbReference type="InterPro" id="IPR015926">
    <property type="entry name" value="Cytolysin/lectin"/>
</dbReference>
<dbReference type="GO" id="GO:0046930">
    <property type="term" value="C:pore complex"/>
    <property type="evidence" value="ECO:0007669"/>
    <property type="project" value="InterPro"/>
</dbReference>
<dbReference type="GO" id="GO:0006812">
    <property type="term" value="P:monoatomic cation transport"/>
    <property type="evidence" value="ECO:0007669"/>
    <property type="project" value="InterPro"/>
</dbReference>
<dbReference type="Pfam" id="PF06369">
    <property type="entry name" value="Anemone_cytotox"/>
    <property type="match status" value="1"/>
</dbReference>
<name>A0A4Z2BXN4_9TELE</name>
<dbReference type="GO" id="GO:0015267">
    <property type="term" value="F:channel activity"/>
    <property type="evidence" value="ECO:0007669"/>
    <property type="project" value="InterPro"/>
</dbReference>
<dbReference type="PANTHER" id="PTHR40388:SF2">
    <property type="entry name" value="ACTINOPORIN-LIKE PROTEIN"/>
    <property type="match status" value="1"/>
</dbReference>
<dbReference type="GO" id="GO:0042151">
    <property type="term" value="C:nematocyst"/>
    <property type="evidence" value="ECO:0007669"/>
    <property type="project" value="UniProtKB-SubCell"/>
</dbReference>
<dbReference type="GO" id="GO:0051715">
    <property type="term" value="P:cytolysis in another organism"/>
    <property type="evidence" value="ECO:0007669"/>
    <property type="project" value="InterPro"/>
</dbReference>
<keyword evidence="3" id="KW-1052">Target cell membrane</keyword>
<dbReference type="GO" id="GO:0044218">
    <property type="term" value="C:other organism cell membrane"/>
    <property type="evidence" value="ECO:0007669"/>
    <property type="project" value="UniProtKB-KW"/>
</dbReference>
<keyword evidence="7" id="KW-1185">Reference proteome</keyword>
<keyword evidence="4" id="KW-1053">Target membrane</keyword>
<comment type="caution">
    <text evidence="6">The sequence shown here is derived from an EMBL/GenBank/DDBJ whole genome shotgun (WGS) entry which is preliminary data.</text>
</comment>
<protein>
    <submittedName>
        <fullName evidence="6">Uncharacterized protein</fullName>
    </submittedName>
</protein>
<comment type="subcellular location">
    <subcellularLocation>
        <location evidence="2">Nematocyst</location>
    </subcellularLocation>
    <subcellularLocation>
        <location evidence="1">Target cell membrane</location>
    </subcellularLocation>
</comment>
<evidence type="ECO:0000256" key="1">
    <source>
        <dbReference type="ARBA" id="ARBA00004175"/>
    </source>
</evidence>
<dbReference type="InterPro" id="IPR009104">
    <property type="entry name" value="Anemon_actinoporin-like"/>
</dbReference>
<dbReference type="SUPFAM" id="SSF63724">
    <property type="entry name" value="Cytolysin/lectin"/>
    <property type="match status" value="1"/>
</dbReference>
<evidence type="ECO:0000313" key="7">
    <source>
        <dbReference type="Proteomes" id="UP000516260"/>
    </source>
</evidence>
<dbReference type="GO" id="GO:0046931">
    <property type="term" value="P:pore complex assembly"/>
    <property type="evidence" value="ECO:0007669"/>
    <property type="project" value="InterPro"/>
</dbReference>
<accession>A0A4Z2BXN4</accession>
<dbReference type="PANTHER" id="PTHR40388">
    <property type="entry name" value="BRYOPORIN"/>
    <property type="match status" value="1"/>
</dbReference>
<reference evidence="6 7" key="1">
    <citation type="submission" date="2019-04" db="EMBL/GenBank/DDBJ databases">
        <title>The sequence and de novo assembly of Takifugu bimaculatus genome using PacBio and Hi-C technologies.</title>
        <authorList>
            <person name="Xu P."/>
            <person name="Liu B."/>
            <person name="Zhou Z."/>
        </authorList>
    </citation>
    <scope>NUCLEOTIDE SEQUENCE [LARGE SCALE GENOMIC DNA]</scope>
    <source>
        <strain evidence="6">TB-2018</strain>
        <tissue evidence="6">Muscle</tissue>
    </source>
</reference>
<keyword evidence="4" id="KW-0472">Membrane</keyword>
<organism evidence="6 7">
    <name type="scientific">Takifugu bimaculatus</name>
    <dbReference type="NCBI Taxonomy" id="433685"/>
    <lineage>
        <taxon>Eukaryota</taxon>
        <taxon>Metazoa</taxon>
        <taxon>Chordata</taxon>
        <taxon>Craniata</taxon>
        <taxon>Vertebrata</taxon>
        <taxon>Euteleostomi</taxon>
        <taxon>Actinopterygii</taxon>
        <taxon>Neopterygii</taxon>
        <taxon>Teleostei</taxon>
        <taxon>Neoteleostei</taxon>
        <taxon>Acanthomorphata</taxon>
        <taxon>Eupercaria</taxon>
        <taxon>Tetraodontiformes</taxon>
        <taxon>Tetradontoidea</taxon>
        <taxon>Tetraodontidae</taxon>
        <taxon>Takifugu</taxon>
    </lineage>
</organism>